<feature type="transmembrane region" description="Helical" evidence="6">
    <location>
        <begin position="290"/>
        <end position="309"/>
    </location>
</feature>
<reference evidence="8 9" key="1">
    <citation type="submission" date="2015-06" db="EMBL/GenBank/DDBJ databases">
        <title>Draft genome of the ant-associated black yeast Phialophora attae CBS 131958.</title>
        <authorList>
            <person name="Moreno L.F."/>
            <person name="Stielow B.J."/>
            <person name="de Hoog S."/>
            <person name="Vicente V.A."/>
            <person name="Weiss V.A."/>
            <person name="de Vries M."/>
            <person name="Cruz L.M."/>
            <person name="Souza E.M."/>
        </authorList>
    </citation>
    <scope>NUCLEOTIDE SEQUENCE [LARGE SCALE GENOMIC DNA]</scope>
    <source>
        <strain evidence="8 9">CBS 131958</strain>
    </source>
</reference>
<dbReference type="RefSeq" id="XP_018000512.1">
    <property type="nucleotide sequence ID" value="XM_018147896.1"/>
</dbReference>
<dbReference type="SUPFAM" id="SSF103473">
    <property type="entry name" value="MFS general substrate transporter"/>
    <property type="match status" value="1"/>
</dbReference>
<keyword evidence="9" id="KW-1185">Reference proteome</keyword>
<feature type="transmembrane region" description="Helical" evidence="6">
    <location>
        <begin position="470"/>
        <end position="491"/>
    </location>
</feature>
<feature type="transmembrane region" description="Helical" evidence="6">
    <location>
        <begin position="217"/>
        <end position="237"/>
    </location>
</feature>
<evidence type="ECO:0000256" key="5">
    <source>
        <dbReference type="ARBA" id="ARBA00023136"/>
    </source>
</evidence>
<accession>A0A0N0NMS5</accession>
<dbReference type="GeneID" id="28739776"/>
<evidence type="ECO:0000313" key="8">
    <source>
        <dbReference type="EMBL" id="KPI40549.1"/>
    </source>
</evidence>
<name>A0A0N0NMS5_9EURO</name>
<dbReference type="PANTHER" id="PTHR43791:SF78">
    <property type="entry name" value="TRANSPORTER, PUTATIVE (AFU_ORTHOLOGUE AFUA_3G01370)-RELATED"/>
    <property type="match status" value="1"/>
</dbReference>
<sequence length="541" mass="60293">MATKENVEPHVFQDKEILGDKANLSHEEAMHFGVLTPEELETEKHLKRKIDSLIMPMVVLVYLMNYIDRNNYAAAKLQGLEDDLNLTPAQYQLGLSILFVGYILGQVPSNLLLNHTGRPSLYLAFFTCAWGTVSALTCLCKNFAGIVACRFLLGIVEAPFFPGVLFYLSKWYTKKELNLRMSIFYSGSLISGAFGNLIAAGILNGLGGKRGLSPWQWLYIIEGAITVCIGIAVAFVLPDFPHTWNRLTPEMKHVANRRLAIEAAEADVDDAGGMSQIKGLKLAFQDVTTYILAIAYLATVGAAGFQNFFPTLTATLGYSRTISLLLCAPPYIFITFWALAHSVYSDKLSNRFWFFMYPIPITIIGFVIFMASDNFGAKYFSLFLMCFIFSMNGTTYAWIAGAIPRPPAKRAAGKSLATTFCSVPSPPLSPNTTDPPLPAFAFINSMGNSSSIWTPFTYRPQDRPHYRPALGINIALQLIAGVCGLWLRWVLTKRNKRLERLENEDVELSEKDLARLRKTAEVEGIDLAAARRLQKGYRYMI</sequence>
<evidence type="ECO:0000256" key="6">
    <source>
        <dbReference type="SAM" id="Phobius"/>
    </source>
</evidence>
<dbReference type="Gene3D" id="1.20.1250.20">
    <property type="entry name" value="MFS general substrate transporter like domains"/>
    <property type="match status" value="1"/>
</dbReference>
<comment type="caution">
    <text evidence="8">The sequence shown here is derived from an EMBL/GenBank/DDBJ whole genome shotgun (WGS) entry which is preliminary data.</text>
</comment>
<dbReference type="OrthoDB" id="2250022at2759"/>
<evidence type="ECO:0000256" key="3">
    <source>
        <dbReference type="ARBA" id="ARBA00022692"/>
    </source>
</evidence>
<dbReference type="InterPro" id="IPR020846">
    <property type="entry name" value="MFS_dom"/>
</dbReference>
<protein>
    <submittedName>
        <fullName evidence="8">Putative transporter</fullName>
    </submittedName>
</protein>
<feature type="domain" description="Major facilitator superfamily (MFS) profile" evidence="7">
    <location>
        <begin position="54"/>
        <end position="541"/>
    </location>
</feature>
<evidence type="ECO:0000313" key="9">
    <source>
        <dbReference type="Proteomes" id="UP000038010"/>
    </source>
</evidence>
<feature type="transmembrane region" description="Helical" evidence="6">
    <location>
        <begin position="147"/>
        <end position="168"/>
    </location>
</feature>
<evidence type="ECO:0000256" key="4">
    <source>
        <dbReference type="ARBA" id="ARBA00022989"/>
    </source>
</evidence>
<comment type="subcellular location">
    <subcellularLocation>
        <location evidence="1">Membrane</location>
        <topology evidence="1">Multi-pass membrane protein</topology>
    </subcellularLocation>
</comment>
<evidence type="ECO:0000256" key="1">
    <source>
        <dbReference type="ARBA" id="ARBA00004141"/>
    </source>
</evidence>
<dbReference type="Proteomes" id="UP000038010">
    <property type="component" value="Unassembled WGS sequence"/>
</dbReference>
<dbReference type="GO" id="GO:0016020">
    <property type="term" value="C:membrane"/>
    <property type="evidence" value="ECO:0007669"/>
    <property type="project" value="UniProtKB-SubCell"/>
</dbReference>
<feature type="transmembrane region" description="Helical" evidence="6">
    <location>
        <begin position="183"/>
        <end position="205"/>
    </location>
</feature>
<dbReference type="GO" id="GO:0022857">
    <property type="term" value="F:transmembrane transporter activity"/>
    <property type="evidence" value="ECO:0007669"/>
    <property type="project" value="InterPro"/>
</dbReference>
<evidence type="ECO:0000256" key="2">
    <source>
        <dbReference type="ARBA" id="ARBA00022448"/>
    </source>
</evidence>
<keyword evidence="4 6" id="KW-1133">Transmembrane helix</keyword>
<dbReference type="InterPro" id="IPR011701">
    <property type="entry name" value="MFS"/>
</dbReference>
<gene>
    <name evidence="8" type="ORF">AB675_7521</name>
</gene>
<keyword evidence="5 6" id="KW-0472">Membrane</keyword>
<dbReference type="EMBL" id="LFJN01000012">
    <property type="protein sequence ID" value="KPI40549.1"/>
    <property type="molecule type" value="Genomic_DNA"/>
</dbReference>
<dbReference type="FunFam" id="1.20.1250.20:FF:000057">
    <property type="entry name" value="MFS general substrate transporter"/>
    <property type="match status" value="1"/>
</dbReference>
<dbReference type="Pfam" id="PF07690">
    <property type="entry name" value="MFS_1"/>
    <property type="match status" value="1"/>
</dbReference>
<feature type="transmembrane region" description="Helical" evidence="6">
    <location>
        <begin position="321"/>
        <end position="340"/>
    </location>
</feature>
<dbReference type="VEuPathDB" id="FungiDB:AB675_7521"/>
<dbReference type="AlphaFoldDB" id="A0A0N0NMS5"/>
<dbReference type="PROSITE" id="PS50850">
    <property type="entry name" value="MFS"/>
    <property type="match status" value="1"/>
</dbReference>
<feature type="transmembrane region" description="Helical" evidence="6">
    <location>
        <begin position="121"/>
        <end position="140"/>
    </location>
</feature>
<organism evidence="8 9">
    <name type="scientific">Cyphellophora attinorum</name>
    <dbReference type="NCBI Taxonomy" id="1664694"/>
    <lineage>
        <taxon>Eukaryota</taxon>
        <taxon>Fungi</taxon>
        <taxon>Dikarya</taxon>
        <taxon>Ascomycota</taxon>
        <taxon>Pezizomycotina</taxon>
        <taxon>Eurotiomycetes</taxon>
        <taxon>Chaetothyriomycetidae</taxon>
        <taxon>Chaetothyriales</taxon>
        <taxon>Cyphellophoraceae</taxon>
        <taxon>Cyphellophora</taxon>
    </lineage>
</organism>
<keyword evidence="2" id="KW-0813">Transport</keyword>
<feature type="transmembrane region" description="Helical" evidence="6">
    <location>
        <begin position="352"/>
        <end position="372"/>
    </location>
</feature>
<evidence type="ECO:0000259" key="7">
    <source>
        <dbReference type="PROSITE" id="PS50850"/>
    </source>
</evidence>
<dbReference type="InterPro" id="IPR036259">
    <property type="entry name" value="MFS_trans_sf"/>
</dbReference>
<dbReference type="PANTHER" id="PTHR43791">
    <property type="entry name" value="PERMEASE-RELATED"/>
    <property type="match status" value="1"/>
</dbReference>
<proteinExistence type="predicted"/>
<keyword evidence="3 6" id="KW-0812">Transmembrane</keyword>
<feature type="transmembrane region" description="Helical" evidence="6">
    <location>
        <begin position="379"/>
        <end position="399"/>
    </location>
</feature>